<dbReference type="RefSeq" id="WP_279990332.1">
    <property type="nucleotide sequence ID" value="NZ_JAOBZK010000007.1"/>
</dbReference>
<accession>A0ABD4YRT7</accession>
<organism evidence="1 2">
    <name type="scientific">Achromobacter mucicolens</name>
    <dbReference type="NCBI Taxonomy" id="1389922"/>
    <lineage>
        <taxon>Bacteria</taxon>
        <taxon>Pseudomonadati</taxon>
        <taxon>Pseudomonadota</taxon>
        <taxon>Betaproteobacteria</taxon>
        <taxon>Burkholderiales</taxon>
        <taxon>Alcaligenaceae</taxon>
        <taxon>Achromobacter</taxon>
    </lineage>
</organism>
<dbReference type="Proteomes" id="UP001158644">
    <property type="component" value="Unassembled WGS sequence"/>
</dbReference>
<reference evidence="1 2" key="1">
    <citation type="submission" date="2022-09" db="EMBL/GenBank/DDBJ databases">
        <title>Intensive care unit water sources are persistently colonized with multi-drug resistant bacteria and are the site of extensive horizontal gene transfer of antibiotic resistance genes.</title>
        <authorList>
            <person name="Diorio-Toth L."/>
        </authorList>
    </citation>
    <scope>NUCLEOTIDE SEQUENCE [LARGE SCALE GENOMIC DNA]</scope>
    <source>
        <strain evidence="1 2">GD03967</strain>
    </source>
</reference>
<evidence type="ECO:0000313" key="2">
    <source>
        <dbReference type="Proteomes" id="UP001158644"/>
    </source>
</evidence>
<protein>
    <submittedName>
        <fullName evidence="1">Uncharacterized protein</fullName>
    </submittedName>
</protein>
<dbReference type="EMBL" id="JAOBZK010000007">
    <property type="protein sequence ID" value="MDH1177956.1"/>
    <property type="molecule type" value="Genomic_DNA"/>
</dbReference>
<proteinExistence type="predicted"/>
<comment type="caution">
    <text evidence="1">The sequence shown here is derived from an EMBL/GenBank/DDBJ whole genome shotgun (WGS) entry which is preliminary data.</text>
</comment>
<name>A0ABD4YRT7_9BURK</name>
<sequence length="48" mass="5427">MWDSHVKGVLAGLILLMLFRDVSEEARLRGERTEMRCAVEATPGAPKW</sequence>
<gene>
    <name evidence="1" type="ORF">N5C72_07710</name>
</gene>
<evidence type="ECO:0000313" key="1">
    <source>
        <dbReference type="EMBL" id="MDH1177956.1"/>
    </source>
</evidence>
<dbReference type="AlphaFoldDB" id="A0ABD4YRT7"/>